<dbReference type="RefSeq" id="WP_369329576.1">
    <property type="nucleotide sequence ID" value="NZ_JAULBC010000003.1"/>
</dbReference>
<reference evidence="1 2" key="1">
    <citation type="submission" date="2023-07" db="EMBL/GenBank/DDBJ databases">
        <authorList>
            <person name="Lian W.-H."/>
        </authorList>
    </citation>
    <scope>NUCLEOTIDE SEQUENCE [LARGE SCALE GENOMIC DNA]</scope>
    <source>
        <strain evidence="1 2">SYSU DXS3180</strain>
    </source>
</reference>
<accession>A0ABV3ZEC0</accession>
<dbReference type="Proteomes" id="UP001560573">
    <property type="component" value="Unassembled WGS sequence"/>
</dbReference>
<organism evidence="1 2">
    <name type="scientific">Danxiaibacter flavus</name>
    <dbReference type="NCBI Taxonomy" id="3049108"/>
    <lineage>
        <taxon>Bacteria</taxon>
        <taxon>Pseudomonadati</taxon>
        <taxon>Bacteroidota</taxon>
        <taxon>Chitinophagia</taxon>
        <taxon>Chitinophagales</taxon>
        <taxon>Chitinophagaceae</taxon>
        <taxon>Danxiaibacter</taxon>
    </lineage>
</organism>
<comment type="caution">
    <text evidence="1">The sequence shown here is derived from an EMBL/GenBank/DDBJ whole genome shotgun (WGS) entry which is preliminary data.</text>
</comment>
<dbReference type="EMBL" id="JAULBC010000003">
    <property type="protein sequence ID" value="MEX6688168.1"/>
    <property type="molecule type" value="Genomic_DNA"/>
</dbReference>
<gene>
    <name evidence="1" type="ORF">QTN47_11715</name>
</gene>
<evidence type="ECO:0000313" key="2">
    <source>
        <dbReference type="Proteomes" id="UP001560573"/>
    </source>
</evidence>
<sequence length="117" mass="12839">MADPLQTLLQASSQPINNLSPTSRYYPVGTATFQKSDGTNVAYLRRRVIPPPESLELMQIYVVKEGDRLDNIATATIGDPGQFWQIADANVTIAPEELTDHPGSVLRITQPAGIRTF</sequence>
<protein>
    <recommendedName>
        <fullName evidence="3">LysM domain-containing protein</fullName>
    </recommendedName>
</protein>
<evidence type="ECO:0008006" key="3">
    <source>
        <dbReference type="Google" id="ProtNLM"/>
    </source>
</evidence>
<proteinExistence type="predicted"/>
<name>A0ABV3ZEC0_9BACT</name>
<evidence type="ECO:0000313" key="1">
    <source>
        <dbReference type="EMBL" id="MEX6688168.1"/>
    </source>
</evidence>
<keyword evidence="2" id="KW-1185">Reference proteome</keyword>